<gene>
    <name evidence="2" type="ORF">KIN20_029978</name>
</gene>
<accession>A0AAD5WFU0</accession>
<evidence type="ECO:0000313" key="3">
    <source>
        <dbReference type="Proteomes" id="UP001196413"/>
    </source>
</evidence>
<evidence type="ECO:0000256" key="1">
    <source>
        <dbReference type="SAM" id="MobiDB-lite"/>
    </source>
</evidence>
<dbReference type="Proteomes" id="UP001196413">
    <property type="component" value="Unassembled WGS sequence"/>
</dbReference>
<evidence type="ECO:0000313" key="2">
    <source>
        <dbReference type="EMBL" id="KAJ1368719.1"/>
    </source>
</evidence>
<comment type="caution">
    <text evidence="2">The sequence shown here is derived from an EMBL/GenBank/DDBJ whole genome shotgun (WGS) entry which is preliminary data.</text>
</comment>
<proteinExistence type="predicted"/>
<feature type="region of interest" description="Disordered" evidence="1">
    <location>
        <begin position="1"/>
        <end position="23"/>
    </location>
</feature>
<organism evidence="2 3">
    <name type="scientific">Parelaphostrongylus tenuis</name>
    <name type="common">Meningeal worm</name>
    <dbReference type="NCBI Taxonomy" id="148309"/>
    <lineage>
        <taxon>Eukaryota</taxon>
        <taxon>Metazoa</taxon>
        <taxon>Ecdysozoa</taxon>
        <taxon>Nematoda</taxon>
        <taxon>Chromadorea</taxon>
        <taxon>Rhabditida</taxon>
        <taxon>Rhabditina</taxon>
        <taxon>Rhabditomorpha</taxon>
        <taxon>Strongyloidea</taxon>
        <taxon>Metastrongylidae</taxon>
        <taxon>Parelaphostrongylus</taxon>
    </lineage>
</organism>
<name>A0AAD5WFU0_PARTN</name>
<dbReference type="EMBL" id="JAHQIW010006277">
    <property type="protein sequence ID" value="KAJ1368719.1"/>
    <property type="molecule type" value="Genomic_DNA"/>
</dbReference>
<sequence length="192" mass="21824">MGKMTREVRDQRMERLKHCPKSAKAEQSLDRSYSLLDGKIKGKQLSEARRMIPSISVARLLKALFTDEKMFMSESLPNRQNRRQLFNKGQQKSAITKTIVPQSFSAFYYGLGGNLLQRNDCDYSSSIETPKSAFPLLSSRFHEAYCGLRVLSTLAPTALRFGETKLLRIRLSQRLSSVKSSFQASGARMFSR</sequence>
<protein>
    <submittedName>
        <fullName evidence="2">Uncharacterized protein</fullName>
    </submittedName>
</protein>
<keyword evidence="3" id="KW-1185">Reference proteome</keyword>
<dbReference type="AlphaFoldDB" id="A0AAD5WFU0"/>
<reference evidence="2" key="1">
    <citation type="submission" date="2021-06" db="EMBL/GenBank/DDBJ databases">
        <title>Parelaphostrongylus tenuis whole genome reference sequence.</title>
        <authorList>
            <person name="Garwood T.J."/>
            <person name="Larsen P.A."/>
            <person name="Fountain-Jones N.M."/>
            <person name="Garbe J.R."/>
            <person name="Macchietto M.G."/>
            <person name="Kania S.A."/>
            <person name="Gerhold R.W."/>
            <person name="Richards J.E."/>
            <person name="Wolf T.M."/>
        </authorList>
    </citation>
    <scope>NUCLEOTIDE SEQUENCE</scope>
    <source>
        <strain evidence="2">MNPRO001-30</strain>
        <tissue evidence="2">Meninges</tissue>
    </source>
</reference>